<dbReference type="InterPro" id="IPR051017">
    <property type="entry name" value="Aldolase-II_Adducin_sf"/>
</dbReference>
<keyword evidence="4" id="KW-1185">Reference proteome</keyword>
<dbReference type="SMART" id="SM01007">
    <property type="entry name" value="Aldolase_II"/>
    <property type="match status" value="1"/>
</dbReference>
<protein>
    <recommendedName>
        <fullName evidence="2">Class II aldolase/adducin N-terminal domain-containing protein</fullName>
    </recommendedName>
</protein>
<evidence type="ECO:0000259" key="2">
    <source>
        <dbReference type="SMART" id="SM01007"/>
    </source>
</evidence>
<dbReference type="Gene3D" id="3.40.225.10">
    <property type="entry name" value="Class II aldolase/adducin N-terminal domain"/>
    <property type="match status" value="1"/>
</dbReference>
<proteinExistence type="predicted"/>
<evidence type="ECO:0000313" key="4">
    <source>
        <dbReference type="Proteomes" id="UP001305779"/>
    </source>
</evidence>
<evidence type="ECO:0000256" key="1">
    <source>
        <dbReference type="SAM" id="MobiDB-lite"/>
    </source>
</evidence>
<dbReference type="Pfam" id="PF00596">
    <property type="entry name" value="Aldolase_II"/>
    <property type="match status" value="1"/>
</dbReference>
<accession>A0ABR0F5Y6</accession>
<dbReference type="EMBL" id="JAXOVC010000001">
    <property type="protein sequence ID" value="KAK4508620.1"/>
    <property type="molecule type" value="Genomic_DNA"/>
</dbReference>
<dbReference type="SUPFAM" id="SSF53639">
    <property type="entry name" value="AraD/HMP-PK domain-like"/>
    <property type="match status" value="1"/>
</dbReference>
<dbReference type="PANTHER" id="PTHR10672">
    <property type="entry name" value="ADDUCIN"/>
    <property type="match status" value="1"/>
</dbReference>
<feature type="domain" description="Class II aldolase/adducin N-terminal" evidence="2">
    <location>
        <begin position="62"/>
        <end position="243"/>
    </location>
</feature>
<name>A0ABR0F5Y6_ZASCE</name>
<feature type="region of interest" description="Disordered" evidence="1">
    <location>
        <begin position="1"/>
        <end position="52"/>
    </location>
</feature>
<dbReference type="PANTHER" id="PTHR10672:SF41">
    <property type="entry name" value="CLASS II ALDOLASE_ADDUCIN DOMAIN PROTEIN (AFU_ORTHOLOGUE AFUA_3G01330)"/>
    <property type="match status" value="1"/>
</dbReference>
<dbReference type="InterPro" id="IPR001303">
    <property type="entry name" value="Aldolase_II/adducin_N"/>
</dbReference>
<gene>
    <name evidence="3" type="ORF">PRZ48_002359</name>
</gene>
<dbReference type="Proteomes" id="UP001305779">
    <property type="component" value="Unassembled WGS sequence"/>
</dbReference>
<dbReference type="NCBIfam" id="NF004855">
    <property type="entry name" value="PRK06208.1"/>
    <property type="match status" value="1"/>
</dbReference>
<organism evidence="3 4">
    <name type="scientific">Zasmidium cellare</name>
    <name type="common">Wine cellar mold</name>
    <name type="synonym">Racodium cellare</name>
    <dbReference type="NCBI Taxonomy" id="395010"/>
    <lineage>
        <taxon>Eukaryota</taxon>
        <taxon>Fungi</taxon>
        <taxon>Dikarya</taxon>
        <taxon>Ascomycota</taxon>
        <taxon>Pezizomycotina</taxon>
        <taxon>Dothideomycetes</taxon>
        <taxon>Dothideomycetidae</taxon>
        <taxon>Mycosphaerellales</taxon>
        <taxon>Mycosphaerellaceae</taxon>
        <taxon>Zasmidium</taxon>
    </lineage>
</organism>
<sequence length="298" mass="32640">MALHQHTHAQPMLQASGHAHRAGPTSQQPPQMEMPDIGKYAPGFPQPPTFEDPYEEREYLKGRLAAAFRIFGAKGFGKGVAGHISCRDPVEPNTFWLNAFGQSFATIRRSDLVRVDHQGNVLQAGRYRLINRAAIMIHVAVHEARPDVLCVAHSHSIYGRAFSALKMDLPILSQDACMFHNDLSILGFEGIVLEGDEGTHIANALGKRKAILLENHGLLTASNTIEATVFWYVSLEELCQGALLSLAAVGGDLGKLSIVEDQFAEVTYKSVGLPLSGWFSAKPLFDEIAEQTHESYLA</sequence>
<comment type="caution">
    <text evidence="3">The sequence shown here is derived from an EMBL/GenBank/DDBJ whole genome shotgun (WGS) entry which is preliminary data.</text>
</comment>
<reference evidence="3 4" key="1">
    <citation type="journal article" date="2023" name="G3 (Bethesda)">
        <title>A chromosome-level genome assembly of Zasmidium syzygii isolated from banana leaves.</title>
        <authorList>
            <person name="van Westerhoven A.C."/>
            <person name="Mehrabi R."/>
            <person name="Talebi R."/>
            <person name="Steentjes M.B.F."/>
            <person name="Corcolon B."/>
            <person name="Chong P.A."/>
            <person name="Kema G.H.J."/>
            <person name="Seidl M.F."/>
        </authorList>
    </citation>
    <scope>NUCLEOTIDE SEQUENCE [LARGE SCALE GENOMIC DNA]</scope>
    <source>
        <strain evidence="3 4">P124</strain>
    </source>
</reference>
<evidence type="ECO:0000313" key="3">
    <source>
        <dbReference type="EMBL" id="KAK4508620.1"/>
    </source>
</evidence>
<dbReference type="InterPro" id="IPR036409">
    <property type="entry name" value="Aldolase_II/adducin_N_sf"/>
</dbReference>